<feature type="binding site" evidence="5">
    <location>
        <position position="468"/>
    </location>
    <ligand>
        <name>Fe cation</name>
        <dbReference type="ChEBI" id="CHEBI:24875"/>
        <note>catalytic</note>
    </ligand>
</feature>
<name>A0A4R3PR11_RHISU</name>
<evidence type="ECO:0000256" key="1">
    <source>
        <dbReference type="ARBA" id="ARBA00006787"/>
    </source>
</evidence>
<proteinExistence type="inferred from homology"/>
<organism evidence="7 8">
    <name type="scientific">Rhizobium sullae</name>
    <name type="common">Rhizobium hedysari</name>
    <dbReference type="NCBI Taxonomy" id="50338"/>
    <lineage>
        <taxon>Bacteria</taxon>
        <taxon>Pseudomonadati</taxon>
        <taxon>Pseudomonadota</taxon>
        <taxon>Alphaproteobacteria</taxon>
        <taxon>Hyphomicrobiales</taxon>
        <taxon>Rhizobiaceae</taxon>
        <taxon>Rhizobium/Agrobacterium group</taxon>
        <taxon>Rhizobium</taxon>
    </lineage>
</organism>
<comment type="cofactor">
    <cofactor evidence="5 6">
        <name>Fe(2+)</name>
        <dbReference type="ChEBI" id="CHEBI:29033"/>
    </cofactor>
    <text evidence="5 6">Binds 1 Fe(2+) ion per subunit.</text>
</comment>
<accession>A0A4R3PR11</accession>
<dbReference type="EC" id="1.13.11.-" evidence="6"/>
<keyword evidence="4 5" id="KW-0408">Iron</keyword>
<evidence type="ECO:0000256" key="4">
    <source>
        <dbReference type="ARBA" id="ARBA00023004"/>
    </source>
</evidence>
<dbReference type="PANTHER" id="PTHR10543">
    <property type="entry name" value="BETA-CAROTENE DIOXYGENASE"/>
    <property type="match status" value="1"/>
</dbReference>
<evidence type="ECO:0000256" key="3">
    <source>
        <dbReference type="ARBA" id="ARBA00023002"/>
    </source>
</evidence>
<dbReference type="GO" id="GO:0016121">
    <property type="term" value="P:carotene catabolic process"/>
    <property type="evidence" value="ECO:0007669"/>
    <property type="project" value="TreeGrafter"/>
</dbReference>
<feature type="binding site" evidence="5">
    <location>
        <position position="216"/>
    </location>
    <ligand>
        <name>Fe cation</name>
        <dbReference type="ChEBI" id="CHEBI:24875"/>
        <note>catalytic</note>
    </ligand>
</feature>
<keyword evidence="2 5" id="KW-0479">Metal-binding</keyword>
<sequence>MMHSSPYALGFTTLDHEVDHVPLTVTGALPGWLAGSLIRTGPARFEVGEQAYVHWFDGLAMLHAFAFHSGLASYSNRFIHSKSWCEAEENGRIVRGEFMTDPCRTIFGRVMALFDPKTTDNANVNVAMLGERIVALTETPMPIRFDPHTLETQGHLAFGKAVKGQISTAHPHTDGMLGYSYVIKMGRKSAYRLFVDEGGRQRVLAELPVDQPSYMHSFGMSERHLILTEFPLRVNPLRLALSGQPFITNYRWQPEHGTIFSVIDRTSGAVVARAKAPSCFAFHHVNAFEESGVVHVDFLAYPDAGVIDRLRLDRLRAGTPSNAVSTLTRFSIPLDAAGSETLVAVEGKGLCGTPFELPRIDYLRRAGRRHTCVWGVGQSEPASFLDTIVKAELADAIPVVRRWHEDGCYAGEPVFVARPDGDAEDDGILLSVVLDARAHTSFLLVLDAATLTERARAAVPHHIPFGFHGNHFPDVNQ</sequence>
<comment type="caution">
    <text evidence="7">The sequence shown here is derived from an EMBL/GenBank/DDBJ whole genome shotgun (WGS) entry which is preliminary data.</text>
</comment>
<dbReference type="GO" id="GO:0046872">
    <property type="term" value="F:metal ion binding"/>
    <property type="evidence" value="ECO:0007669"/>
    <property type="project" value="UniProtKB-KW"/>
</dbReference>
<dbReference type="PANTHER" id="PTHR10543:SF24">
    <property type="entry name" value="CAROTENOID ISOMEROOXYGENASE"/>
    <property type="match status" value="1"/>
</dbReference>
<dbReference type="AlphaFoldDB" id="A0A4R3PR11"/>
<keyword evidence="6 7" id="KW-0223">Dioxygenase</keyword>
<keyword evidence="3 6" id="KW-0560">Oxidoreductase</keyword>
<dbReference type="GO" id="GO:0010436">
    <property type="term" value="F:carotenoid dioxygenase activity"/>
    <property type="evidence" value="ECO:0007669"/>
    <property type="project" value="TreeGrafter"/>
</dbReference>
<reference evidence="7 8" key="1">
    <citation type="submission" date="2019-03" db="EMBL/GenBank/DDBJ databases">
        <title>Genomic Encyclopedia of Type Strains, Phase IV (KMG-V): Genome sequencing to study the core and pangenomes of soil and plant-associated prokaryotes.</title>
        <authorList>
            <person name="Whitman W."/>
        </authorList>
    </citation>
    <scope>NUCLEOTIDE SEQUENCE [LARGE SCALE GENOMIC DNA]</scope>
    <source>
        <strain evidence="7 8">Hc14</strain>
    </source>
</reference>
<dbReference type="InterPro" id="IPR004294">
    <property type="entry name" value="Carotenoid_Oase"/>
</dbReference>
<evidence type="ECO:0000256" key="2">
    <source>
        <dbReference type="ARBA" id="ARBA00022723"/>
    </source>
</evidence>
<gene>
    <name evidence="7" type="ORF">EV132_13633</name>
</gene>
<dbReference type="Proteomes" id="UP000294576">
    <property type="component" value="Unassembled WGS sequence"/>
</dbReference>
<dbReference type="Pfam" id="PF03055">
    <property type="entry name" value="RPE65"/>
    <property type="match status" value="1"/>
</dbReference>
<dbReference type="EMBL" id="SMBH01000036">
    <property type="protein sequence ID" value="TCU05372.1"/>
    <property type="molecule type" value="Genomic_DNA"/>
</dbReference>
<feature type="binding site" evidence="5">
    <location>
        <position position="283"/>
    </location>
    <ligand>
        <name>Fe cation</name>
        <dbReference type="ChEBI" id="CHEBI:24875"/>
        <note>catalytic</note>
    </ligand>
</feature>
<evidence type="ECO:0000313" key="8">
    <source>
        <dbReference type="Proteomes" id="UP000294576"/>
    </source>
</evidence>
<dbReference type="RefSeq" id="WP_342636119.1">
    <property type="nucleotide sequence ID" value="NZ_SMBH01000036.1"/>
</dbReference>
<protein>
    <recommendedName>
        <fullName evidence="6">Dioxygenase</fullName>
        <ecNumber evidence="6">1.13.11.-</ecNumber>
    </recommendedName>
</protein>
<feature type="binding site" evidence="5">
    <location>
        <position position="170"/>
    </location>
    <ligand>
        <name>Fe cation</name>
        <dbReference type="ChEBI" id="CHEBI:24875"/>
        <note>catalytic</note>
    </ligand>
</feature>
<evidence type="ECO:0000313" key="7">
    <source>
        <dbReference type="EMBL" id="TCU05372.1"/>
    </source>
</evidence>
<comment type="similarity">
    <text evidence="1 6">Belongs to the carotenoid oxygenase family.</text>
</comment>
<evidence type="ECO:0000256" key="5">
    <source>
        <dbReference type="PIRSR" id="PIRSR604294-1"/>
    </source>
</evidence>
<evidence type="ECO:0000256" key="6">
    <source>
        <dbReference type="RuleBase" id="RU364048"/>
    </source>
</evidence>